<keyword evidence="5 6" id="KW-0472">Membrane</keyword>
<proteinExistence type="predicted"/>
<name>A0A4Q0MDY0_9SPHI</name>
<dbReference type="InterPro" id="IPR002797">
    <property type="entry name" value="Polysacc_synth"/>
</dbReference>
<feature type="transmembrane region" description="Helical" evidence="6">
    <location>
        <begin position="267"/>
        <end position="284"/>
    </location>
</feature>
<accession>A0A4Q0MDY0</accession>
<gene>
    <name evidence="7" type="ORF">EKH83_02770</name>
</gene>
<evidence type="ECO:0000256" key="6">
    <source>
        <dbReference type="SAM" id="Phobius"/>
    </source>
</evidence>
<dbReference type="RefSeq" id="WP_128767874.1">
    <property type="nucleotide sequence ID" value="NZ_RXOC01000002.1"/>
</dbReference>
<reference evidence="7 8" key="1">
    <citation type="submission" date="2018-12" db="EMBL/GenBank/DDBJ databases">
        <title>The Draft Genome Sequence of the Soil Bacterium Pedobacter tournemirensis R1.</title>
        <authorList>
            <person name="He J."/>
        </authorList>
    </citation>
    <scope>NUCLEOTIDE SEQUENCE [LARGE SCALE GENOMIC DNA]</scope>
    <source>
        <strain evidence="7 8">R1</strain>
    </source>
</reference>
<feature type="transmembrane region" description="Helical" evidence="6">
    <location>
        <begin position="384"/>
        <end position="404"/>
    </location>
</feature>
<feature type="transmembrane region" description="Helical" evidence="6">
    <location>
        <begin position="55"/>
        <end position="74"/>
    </location>
</feature>
<keyword evidence="4 6" id="KW-1133">Transmembrane helix</keyword>
<organism evidence="7 8">
    <name type="scientific">Arcticibacter tournemirensis</name>
    <dbReference type="NCBI Taxonomy" id="699437"/>
    <lineage>
        <taxon>Bacteria</taxon>
        <taxon>Pseudomonadati</taxon>
        <taxon>Bacteroidota</taxon>
        <taxon>Sphingobacteriia</taxon>
        <taxon>Sphingobacteriales</taxon>
        <taxon>Sphingobacteriaceae</taxon>
        <taxon>Arcticibacter</taxon>
    </lineage>
</organism>
<feature type="transmembrane region" description="Helical" evidence="6">
    <location>
        <begin position="234"/>
        <end position="255"/>
    </location>
</feature>
<comment type="subcellular location">
    <subcellularLocation>
        <location evidence="1">Cell membrane</location>
        <topology evidence="1">Multi-pass membrane protein</topology>
    </subcellularLocation>
</comment>
<feature type="transmembrane region" description="Helical" evidence="6">
    <location>
        <begin position="467"/>
        <end position="485"/>
    </location>
</feature>
<keyword evidence="3 6" id="KW-0812">Transmembrane</keyword>
<dbReference type="PANTHER" id="PTHR30250:SF11">
    <property type="entry name" value="O-ANTIGEN TRANSPORTER-RELATED"/>
    <property type="match status" value="1"/>
</dbReference>
<dbReference type="Pfam" id="PF01943">
    <property type="entry name" value="Polysacc_synt"/>
    <property type="match status" value="1"/>
</dbReference>
<protein>
    <submittedName>
        <fullName evidence="7">Polysaccharide biosynthesis protein</fullName>
    </submittedName>
</protein>
<feature type="transmembrane region" description="Helical" evidence="6">
    <location>
        <begin position="194"/>
        <end position="213"/>
    </location>
</feature>
<evidence type="ECO:0000256" key="4">
    <source>
        <dbReference type="ARBA" id="ARBA00022989"/>
    </source>
</evidence>
<feature type="transmembrane region" description="Helical" evidence="6">
    <location>
        <begin position="94"/>
        <end position="116"/>
    </location>
</feature>
<evidence type="ECO:0000256" key="3">
    <source>
        <dbReference type="ARBA" id="ARBA00022692"/>
    </source>
</evidence>
<feature type="transmembrane region" description="Helical" evidence="6">
    <location>
        <begin position="410"/>
        <end position="429"/>
    </location>
</feature>
<dbReference type="GO" id="GO:0005886">
    <property type="term" value="C:plasma membrane"/>
    <property type="evidence" value="ECO:0007669"/>
    <property type="project" value="UniProtKB-SubCell"/>
</dbReference>
<feature type="transmembrane region" description="Helical" evidence="6">
    <location>
        <begin position="441"/>
        <end position="461"/>
    </location>
</feature>
<feature type="transmembrane region" description="Helical" evidence="6">
    <location>
        <begin position="132"/>
        <end position="150"/>
    </location>
</feature>
<evidence type="ECO:0000313" key="8">
    <source>
        <dbReference type="Proteomes" id="UP000290848"/>
    </source>
</evidence>
<evidence type="ECO:0000313" key="7">
    <source>
        <dbReference type="EMBL" id="RXF71628.1"/>
    </source>
</evidence>
<dbReference type="AlphaFoldDB" id="A0A4Q0MDY0"/>
<dbReference type="PANTHER" id="PTHR30250">
    <property type="entry name" value="PST FAMILY PREDICTED COLANIC ACID TRANSPORTER"/>
    <property type="match status" value="1"/>
</dbReference>
<evidence type="ECO:0000256" key="1">
    <source>
        <dbReference type="ARBA" id="ARBA00004651"/>
    </source>
</evidence>
<keyword evidence="2" id="KW-1003">Cell membrane</keyword>
<feature type="transmembrane region" description="Helical" evidence="6">
    <location>
        <begin position="321"/>
        <end position="339"/>
    </location>
</feature>
<feature type="transmembrane region" description="Helical" evidence="6">
    <location>
        <begin position="351"/>
        <end position="372"/>
    </location>
</feature>
<dbReference type="InterPro" id="IPR050833">
    <property type="entry name" value="Poly_Biosynth_Transport"/>
</dbReference>
<feature type="transmembrane region" description="Helical" evidence="6">
    <location>
        <begin position="21"/>
        <end position="43"/>
    </location>
</feature>
<feature type="transmembrane region" description="Helical" evidence="6">
    <location>
        <begin position="170"/>
        <end position="188"/>
    </location>
</feature>
<sequence>MYIWAQKLERKASMSTIGKQTIKGSIYSYLGVIIGFFSVTLLRSHGLSTEQNGDLEVIISFSVILTQFGSLGFFSASTRCFPYFRDPEKKHHGFLFLMLIVPFIGTLLICLLFQVLKPLIFAYTDYEDFFNGYSQIILILTAGTLLFSAFDNYNRVALVDAATGSILKEFLQKLTVACALALVLFFPLPFSKFIWIWLIANLIPTVIIIFKVAKQGAIDLKPDFKFLTPPIVRMLSSVSLFAVITGLTTMIIQYIDRIMINDMIGTSLTGIYGITAFFGTVVAMPSRIMYRIGGVIIAEKWKSGDLAGISSIYKKSCSNQLLIGLLLFIGIWANIHNILKMVPPEYAEGKYVILFVSLSGLIEMATGMNGVILATSKYYKYDTFFFLGLIVVTIVANYIFIPVWGITGAAAASVLSTLLFNLYRYLFIWKKFEMQPFDWRNLYIVLIGLTVLALIYYMPALPLVPDIIIRSGVITLIYTGVIYMLKIAPEMNETINKLKERVSRR</sequence>
<dbReference type="EMBL" id="RXOC01000002">
    <property type="protein sequence ID" value="RXF71628.1"/>
    <property type="molecule type" value="Genomic_DNA"/>
</dbReference>
<evidence type="ECO:0000256" key="2">
    <source>
        <dbReference type="ARBA" id="ARBA00022475"/>
    </source>
</evidence>
<dbReference type="Proteomes" id="UP000290848">
    <property type="component" value="Unassembled WGS sequence"/>
</dbReference>
<evidence type="ECO:0000256" key="5">
    <source>
        <dbReference type="ARBA" id="ARBA00023136"/>
    </source>
</evidence>
<comment type="caution">
    <text evidence="7">The sequence shown here is derived from an EMBL/GenBank/DDBJ whole genome shotgun (WGS) entry which is preliminary data.</text>
</comment>